<dbReference type="PANTHER" id="PTHR43229">
    <property type="entry name" value="NODULATION PROTEIN J"/>
    <property type="match status" value="1"/>
</dbReference>
<evidence type="ECO:0000256" key="5">
    <source>
        <dbReference type="ARBA" id="ARBA00023251"/>
    </source>
</evidence>
<evidence type="ECO:0000256" key="4">
    <source>
        <dbReference type="ARBA" id="ARBA00023136"/>
    </source>
</evidence>
<dbReference type="RefSeq" id="WP_313767237.1">
    <property type="nucleotide sequence ID" value="NZ_BAAAVH010000031.1"/>
</dbReference>
<evidence type="ECO:0000256" key="1">
    <source>
        <dbReference type="ARBA" id="ARBA00004141"/>
    </source>
</evidence>
<dbReference type="PIRSF" id="PIRSF006648">
    <property type="entry name" value="DrrB"/>
    <property type="match status" value="1"/>
</dbReference>
<evidence type="ECO:0000313" key="9">
    <source>
        <dbReference type="Proteomes" id="UP001596067"/>
    </source>
</evidence>
<organism evidence="8 9">
    <name type="scientific">Kitasatospora aburaviensis</name>
    <dbReference type="NCBI Taxonomy" id="67265"/>
    <lineage>
        <taxon>Bacteria</taxon>
        <taxon>Bacillati</taxon>
        <taxon>Actinomycetota</taxon>
        <taxon>Actinomycetes</taxon>
        <taxon>Kitasatosporales</taxon>
        <taxon>Streptomycetaceae</taxon>
        <taxon>Kitasatospora</taxon>
    </lineage>
</organism>
<feature type="transmembrane region" description="Helical" evidence="6">
    <location>
        <begin position="119"/>
        <end position="139"/>
    </location>
</feature>
<feature type="domain" description="ABC transmembrane type-2" evidence="7">
    <location>
        <begin position="28"/>
        <end position="257"/>
    </location>
</feature>
<proteinExistence type="inferred from homology"/>
<keyword evidence="9" id="KW-1185">Reference proteome</keyword>
<keyword evidence="6" id="KW-1003">Cell membrane</keyword>
<protein>
    <recommendedName>
        <fullName evidence="6">Transport permease protein</fullName>
    </recommendedName>
</protein>
<evidence type="ECO:0000256" key="6">
    <source>
        <dbReference type="RuleBase" id="RU361157"/>
    </source>
</evidence>
<comment type="subcellular location">
    <subcellularLocation>
        <location evidence="6">Cell membrane</location>
        <topology evidence="6">Multi-pass membrane protein</topology>
    </subcellularLocation>
    <subcellularLocation>
        <location evidence="1">Membrane</location>
        <topology evidence="1">Multi-pass membrane protein</topology>
    </subcellularLocation>
</comment>
<dbReference type="InterPro" id="IPR051784">
    <property type="entry name" value="Nod_factor_ABC_transporter"/>
</dbReference>
<name>A0ABW1F103_9ACTN</name>
<keyword evidence="5" id="KW-0046">Antibiotic resistance</keyword>
<keyword evidence="2 6" id="KW-0812">Transmembrane</keyword>
<dbReference type="EMBL" id="JBHSOD010000034">
    <property type="protein sequence ID" value="MFC5888061.1"/>
    <property type="molecule type" value="Genomic_DNA"/>
</dbReference>
<gene>
    <name evidence="8" type="ORF">ACFP0N_24125</name>
</gene>
<keyword evidence="6" id="KW-0813">Transport</keyword>
<comment type="caution">
    <text evidence="8">The sequence shown here is derived from an EMBL/GenBank/DDBJ whole genome shotgun (WGS) entry which is preliminary data.</text>
</comment>
<dbReference type="InterPro" id="IPR047817">
    <property type="entry name" value="ABC2_TM_bact-type"/>
</dbReference>
<evidence type="ECO:0000256" key="3">
    <source>
        <dbReference type="ARBA" id="ARBA00022989"/>
    </source>
</evidence>
<dbReference type="Pfam" id="PF01061">
    <property type="entry name" value="ABC2_membrane"/>
    <property type="match status" value="1"/>
</dbReference>
<keyword evidence="3 6" id="KW-1133">Transmembrane helix</keyword>
<feature type="transmembrane region" description="Helical" evidence="6">
    <location>
        <begin position="28"/>
        <end position="46"/>
    </location>
</feature>
<accession>A0ABW1F103</accession>
<dbReference type="InterPro" id="IPR000412">
    <property type="entry name" value="ABC_2_transport"/>
</dbReference>
<feature type="transmembrane region" description="Helical" evidence="6">
    <location>
        <begin position="181"/>
        <end position="203"/>
    </location>
</feature>
<evidence type="ECO:0000259" key="7">
    <source>
        <dbReference type="PROSITE" id="PS51012"/>
    </source>
</evidence>
<dbReference type="Proteomes" id="UP001596067">
    <property type="component" value="Unassembled WGS sequence"/>
</dbReference>
<feature type="transmembrane region" description="Helical" evidence="6">
    <location>
        <begin position="145"/>
        <end position="169"/>
    </location>
</feature>
<feature type="transmembrane region" description="Helical" evidence="6">
    <location>
        <begin position="66"/>
        <end position="88"/>
    </location>
</feature>
<feature type="transmembrane region" description="Helical" evidence="6">
    <location>
        <begin position="231"/>
        <end position="254"/>
    </location>
</feature>
<dbReference type="InterPro" id="IPR013525">
    <property type="entry name" value="ABC2_TM"/>
</dbReference>
<dbReference type="PANTHER" id="PTHR43229:SF3">
    <property type="entry name" value="ABC-TYPE MULTIDRUG TRANSPORT SYSTEM, PERMEASE COMPONENT"/>
    <property type="match status" value="1"/>
</dbReference>
<comment type="similarity">
    <text evidence="6">Belongs to the ABC-2 integral membrane protein family.</text>
</comment>
<evidence type="ECO:0000256" key="2">
    <source>
        <dbReference type="ARBA" id="ARBA00022692"/>
    </source>
</evidence>
<reference evidence="9" key="1">
    <citation type="journal article" date="2019" name="Int. J. Syst. Evol. Microbiol.">
        <title>The Global Catalogue of Microorganisms (GCM) 10K type strain sequencing project: providing services to taxonomists for standard genome sequencing and annotation.</title>
        <authorList>
            <consortium name="The Broad Institute Genomics Platform"/>
            <consortium name="The Broad Institute Genome Sequencing Center for Infectious Disease"/>
            <person name="Wu L."/>
            <person name="Ma J."/>
        </authorList>
    </citation>
    <scope>NUCLEOTIDE SEQUENCE [LARGE SCALE GENOMIC DNA]</scope>
    <source>
        <strain evidence="9">CGMCC 4.1469</strain>
    </source>
</reference>
<sequence>MTRGAMKLARDTWLVFQRQLLLMWRTPVWIAVGVIQPVFYLLLFAPLLKKVLAPMGATTYAEAYQIYVPGLLAVLCIFGGLYTGFSLLGELKAGIIERSRVTPVSRLALLLGRALRETVALLVQAVIITLVALPFGLRVGPVDLLLAYLLLGLLALMTSAISYGIALLLPADEAMAPVVNTVAQPIALLSGVLLPLALAPMWLQTMAKWNPFYWAVEGMRALFSGHVGDDVVWQGLLVVVLMTVAAVSWSARLFSRRVR</sequence>
<dbReference type="PROSITE" id="PS51012">
    <property type="entry name" value="ABC_TM2"/>
    <property type="match status" value="1"/>
</dbReference>
<evidence type="ECO:0000313" key="8">
    <source>
        <dbReference type="EMBL" id="MFC5888061.1"/>
    </source>
</evidence>
<keyword evidence="4 6" id="KW-0472">Membrane</keyword>